<name>A0ABZ1E2Y5_9RHOB</name>
<keyword evidence="1" id="KW-1133">Transmembrane helix</keyword>
<feature type="domain" description="Putative Flp pilus-assembly TadG-like N-terminal" evidence="2">
    <location>
        <begin position="28"/>
        <end position="74"/>
    </location>
</feature>
<evidence type="ECO:0000256" key="1">
    <source>
        <dbReference type="SAM" id="Phobius"/>
    </source>
</evidence>
<keyword evidence="1" id="KW-0812">Transmembrane</keyword>
<accession>A0ABZ1E2Y5</accession>
<keyword evidence="1" id="KW-0472">Membrane</keyword>
<gene>
    <name evidence="3" type="ORF">RPE78_02515</name>
</gene>
<dbReference type="EMBL" id="CP135443">
    <property type="protein sequence ID" value="WRY34186.1"/>
    <property type="molecule type" value="Genomic_DNA"/>
</dbReference>
<proteinExistence type="predicted"/>
<dbReference type="Pfam" id="PF13400">
    <property type="entry name" value="Tad"/>
    <property type="match status" value="1"/>
</dbReference>
<protein>
    <submittedName>
        <fullName evidence="3">Pilus assembly protein TadG-related protein</fullName>
    </submittedName>
</protein>
<dbReference type="Proteomes" id="UP001623290">
    <property type="component" value="Chromosome"/>
</dbReference>
<feature type="transmembrane region" description="Helical" evidence="1">
    <location>
        <begin position="29"/>
        <end position="49"/>
    </location>
</feature>
<evidence type="ECO:0000313" key="3">
    <source>
        <dbReference type="EMBL" id="WRY34186.1"/>
    </source>
</evidence>
<sequence>MAHRRPCLTGLARRSLRRPLRLHHDETGAILPMTIVLLTVLLVLSGVALDFMRFEARRTEILAALDRASLAAASLSQDLDPKLVVEDYLKKAGLDGLDTTVTVEQGTWGEWRQVRIDAVDTMDTSFMGKLSQIGIKTLSTHISSQATEAIGNVEVSMVLDVSGSMGTSVGRNTTRISALRSSASTFVDLMFTKVQPASAPAGRLSISIIPYNQQVVLGSTLADEFNLSTDQTQTTCGDVFLLPSSSIAISPTTPIQRTMYGDSFDYTRQYNDDRYISDEISVLNCPQNSYATVLPFSNSQTAIKNKISGLQAGGDTAIDVGARWGLALLDPAAKPIVNSLINKGAVSSDLSARPYAYDLTGSKASNDRAIKVMVLMTDGQNTGSYSIKSAYRSGGSFFYSTASSTAFGTDQNSYNALFANMTAIDANLYYRYSDRYWYYKYGSQWYRKSGSPYSGQWSATNSPGTLRQIAWSTVWSRNSVPHEYVIKTFMKPLYDALGANKSSKEIYELFSEQSERAATYSNITDDQHEKDAALDAVCTAAKANDILIYTLAVDAPSDGAAVLKSCSSGDGFYYDITSDELTNAFSKIAASINSLRLTN</sequence>
<dbReference type="SUPFAM" id="SSF53300">
    <property type="entry name" value="vWA-like"/>
    <property type="match status" value="1"/>
</dbReference>
<dbReference type="RefSeq" id="WP_406721153.1">
    <property type="nucleotide sequence ID" value="NZ_CP135443.1"/>
</dbReference>
<keyword evidence="4" id="KW-1185">Reference proteome</keyword>
<dbReference type="Gene3D" id="3.40.50.410">
    <property type="entry name" value="von Willebrand factor, type A domain"/>
    <property type="match status" value="1"/>
</dbReference>
<dbReference type="InterPro" id="IPR028087">
    <property type="entry name" value="Tad_N"/>
</dbReference>
<evidence type="ECO:0000313" key="4">
    <source>
        <dbReference type="Proteomes" id="UP001623290"/>
    </source>
</evidence>
<reference evidence="3 4" key="1">
    <citation type="submission" date="2023-09" db="EMBL/GenBank/DDBJ databases">
        <title>Thioclava shenzhenensis sp. nov., a multidrug resistant bacteria-antagonizing species isolated from coastal seawater.</title>
        <authorList>
            <person name="Long M."/>
        </authorList>
    </citation>
    <scope>NUCLEOTIDE SEQUENCE [LARGE SCALE GENOMIC DNA]</scope>
    <source>
        <strain evidence="3 4">FTW29</strain>
    </source>
</reference>
<organism evidence="3 4">
    <name type="scientific">Thioclava litoralis</name>
    <dbReference type="NCBI Taxonomy" id="3076557"/>
    <lineage>
        <taxon>Bacteria</taxon>
        <taxon>Pseudomonadati</taxon>
        <taxon>Pseudomonadota</taxon>
        <taxon>Alphaproteobacteria</taxon>
        <taxon>Rhodobacterales</taxon>
        <taxon>Paracoccaceae</taxon>
        <taxon>Thioclava</taxon>
    </lineage>
</organism>
<evidence type="ECO:0000259" key="2">
    <source>
        <dbReference type="Pfam" id="PF13400"/>
    </source>
</evidence>
<dbReference type="InterPro" id="IPR036465">
    <property type="entry name" value="vWFA_dom_sf"/>
</dbReference>